<dbReference type="Proteomes" id="UP000298030">
    <property type="component" value="Unassembled WGS sequence"/>
</dbReference>
<gene>
    <name evidence="1" type="ORF">FA13DRAFT_1090074</name>
</gene>
<name>A0A4Y7TRT6_COPMI</name>
<evidence type="ECO:0000313" key="2">
    <source>
        <dbReference type="Proteomes" id="UP000298030"/>
    </source>
</evidence>
<comment type="caution">
    <text evidence="1">The sequence shown here is derived from an EMBL/GenBank/DDBJ whole genome shotgun (WGS) entry which is preliminary data.</text>
</comment>
<organism evidence="1 2">
    <name type="scientific">Coprinellus micaceus</name>
    <name type="common">Glistening ink-cap mushroom</name>
    <name type="synonym">Coprinus micaceus</name>
    <dbReference type="NCBI Taxonomy" id="71717"/>
    <lineage>
        <taxon>Eukaryota</taxon>
        <taxon>Fungi</taxon>
        <taxon>Dikarya</taxon>
        <taxon>Basidiomycota</taxon>
        <taxon>Agaricomycotina</taxon>
        <taxon>Agaricomycetes</taxon>
        <taxon>Agaricomycetidae</taxon>
        <taxon>Agaricales</taxon>
        <taxon>Agaricineae</taxon>
        <taxon>Psathyrellaceae</taxon>
        <taxon>Coprinellus</taxon>
    </lineage>
</organism>
<sequence length="101" mass="11658">MRRGRDDNSALRLTLVSSLRNMFTTNLVVQLRPFRPLSTVLRSLSLLISPLAYSLNSFVSSQPSKIWTIQPDRYHDFYHTAWASSPTVPSFTRRTNHTTDF</sequence>
<reference evidence="1 2" key="1">
    <citation type="journal article" date="2019" name="Nat. Ecol. Evol.">
        <title>Megaphylogeny resolves global patterns of mushroom evolution.</title>
        <authorList>
            <person name="Varga T."/>
            <person name="Krizsan K."/>
            <person name="Foldi C."/>
            <person name="Dima B."/>
            <person name="Sanchez-Garcia M."/>
            <person name="Sanchez-Ramirez S."/>
            <person name="Szollosi G.J."/>
            <person name="Szarkandi J.G."/>
            <person name="Papp V."/>
            <person name="Albert L."/>
            <person name="Andreopoulos W."/>
            <person name="Angelini C."/>
            <person name="Antonin V."/>
            <person name="Barry K.W."/>
            <person name="Bougher N.L."/>
            <person name="Buchanan P."/>
            <person name="Buyck B."/>
            <person name="Bense V."/>
            <person name="Catcheside P."/>
            <person name="Chovatia M."/>
            <person name="Cooper J."/>
            <person name="Damon W."/>
            <person name="Desjardin D."/>
            <person name="Finy P."/>
            <person name="Geml J."/>
            <person name="Haridas S."/>
            <person name="Hughes K."/>
            <person name="Justo A."/>
            <person name="Karasinski D."/>
            <person name="Kautmanova I."/>
            <person name="Kiss B."/>
            <person name="Kocsube S."/>
            <person name="Kotiranta H."/>
            <person name="LaButti K.M."/>
            <person name="Lechner B.E."/>
            <person name="Liimatainen K."/>
            <person name="Lipzen A."/>
            <person name="Lukacs Z."/>
            <person name="Mihaltcheva S."/>
            <person name="Morgado L.N."/>
            <person name="Niskanen T."/>
            <person name="Noordeloos M.E."/>
            <person name="Ohm R.A."/>
            <person name="Ortiz-Santana B."/>
            <person name="Ovrebo C."/>
            <person name="Racz N."/>
            <person name="Riley R."/>
            <person name="Savchenko A."/>
            <person name="Shiryaev A."/>
            <person name="Soop K."/>
            <person name="Spirin V."/>
            <person name="Szebenyi C."/>
            <person name="Tomsovsky M."/>
            <person name="Tulloss R.E."/>
            <person name="Uehling J."/>
            <person name="Grigoriev I.V."/>
            <person name="Vagvolgyi C."/>
            <person name="Papp T."/>
            <person name="Martin F.M."/>
            <person name="Miettinen O."/>
            <person name="Hibbett D.S."/>
            <person name="Nagy L.G."/>
        </authorList>
    </citation>
    <scope>NUCLEOTIDE SEQUENCE [LARGE SCALE GENOMIC DNA]</scope>
    <source>
        <strain evidence="1 2">FP101781</strain>
    </source>
</reference>
<dbReference type="AlphaFoldDB" id="A0A4Y7TRT6"/>
<proteinExistence type="predicted"/>
<protein>
    <submittedName>
        <fullName evidence="1">Uncharacterized protein</fullName>
    </submittedName>
</protein>
<dbReference type="EMBL" id="QPFP01000005">
    <property type="protein sequence ID" value="TEB36897.1"/>
    <property type="molecule type" value="Genomic_DNA"/>
</dbReference>
<keyword evidence="2" id="KW-1185">Reference proteome</keyword>
<accession>A0A4Y7TRT6</accession>
<evidence type="ECO:0000313" key="1">
    <source>
        <dbReference type="EMBL" id="TEB36897.1"/>
    </source>
</evidence>